<evidence type="ECO:0000313" key="2">
    <source>
        <dbReference type="Proteomes" id="UP001227230"/>
    </source>
</evidence>
<dbReference type="SUPFAM" id="SSF56672">
    <property type="entry name" value="DNA/RNA polymerases"/>
    <property type="match status" value="1"/>
</dbReference>
<protein>
    <recommendedName>
        <fullName evidence="3">Retrovirus-related Pol polyprotein from transposon RE1</fullName>
    </recommendedName>
</protein>
<dbReference type="EMBL" id="CP126650">
    <property type="protein sequence ID" value="WJZ84042.1"/>
    <property type="molecule type" value="Genomic_DNA"/>
</dbReference>
<accession>A0ABY9BM94</accession>
<gene>
    <name evidence="1" type="ORF">VitviT2T_003670</name>
</gene>
<organism evidence="1 2">
    <name type="scientific">Vitis vinifera</name>
    <name type="common">Grape</name>
    <dbReference type="NCBI Taxonomy" id="29760"/>
    <lineage>
        <taxon>Eukaryota</taxon>
        <taxon>Viridiplantae</taxon>
        <taxon>Streptophyta</taxon>
        <taxon>Embryophyta</taxon>
        <taxon>Tracheophyta</taxon>
        <taxon>Spermatophyta</taxon>
        <taxon>Magnoliopsida</taxon>
        <taxon>eudicotyledons</taxon>
        <taxon>Gunneridae</taxon>
        <taxon>Pentapetalae</taxon>
        <taxon>rosids</taxon>
        <taxon>Vitales</taxon>
        <taxon>Vitaceae</taxon>
        <taxon>Viteae</taxon>
        <taxon>Vitis</taxon>
    </lineage>
</organism>
<evidence type="ECO:0008006" key="3">
    <source>
        <dbReference type="Google" id="ProtNLM"/>
    </source>
</evidence>
<proteinExistence type="predicted"/>
<reference evidence="1 2" key="1">
    <citation type="journal article" date="2023" name="Hortic Res">
        <title>The complete reference genome for grapevine (Vitis vinifera L.) genetics and breeding.</title>
        <authorList>
            <person name="Shi X."/>
            <person name="Cao S."/>
            <person name="Wang X."/>
            <person name="Huang S."/>
            <person name="Wang Y."/>
            <person name="Liu Z."/>
            <person name="Liu W."/>
            <person name="Leng X."/>
            <person name="Peng Y."/>
            <person name="Wang N."/>
            <person name="Wang Y."/>
            <person name="Ma Z."/>
            <person name="Xu X."/>
            <person name="Zhang F."/>
            <person name="Xue H."/>
            <person name="Zhong H."/>
            <person name="Wang Y."/>
            <person name="Zhang K."/>
            <person name="Velt A."/>
            <person name="Avia K."/>
            <person name="Holtgrawe D."/>
            <person name="Grimplet J."/>
            <person name="Matus J.T."/>
            <person name="Ware D."/>
            <person name="Wu X."/>
            <person name="Wang H."/>
            <person name="Liu C."/>
            <person name="Fang Y."/>
            <person name="Rustenholz C."/>
            <person name="Cheng Z."/>
            <person name="Xiao H."/>
            <person name="Zhou Y."/>
        </authorList>
    </citation>
    <scope>NUCLEOTIDE SEQUENCE [LARGE SCALE GENOMIC DNA]</scope>
    <source>
        <strain evidence="2">cv. Pinot noir / PN40024</strain>
        <tissue evidence="1">Leaf</tissue>
    </source>
</reference>
<keyword evidence="2" id="KW-1185">Reference proteome</keyword>
<name>A0ABY9BM94_VITVI</name>
<dbReference type="Proteomes" id="UP001227230">
    <property type="component" value="Chromosome 3"/>
</dbReference>
<dbReference type="PANTHER" id="PTHR11439:SF470">
    <property type="entry name" value="CYSTEINE-RICH RLK (RECEPTOR-LIKE PROTEIN KINASE) 8"/>
    <property type="match status" value="1"/>
</dbReference>
<sequence length="164" mass="18950">MHDPREPHLQAAYRVLRYLKDNLEKGILLKKNNTLALKAYIDADNAGSPVDRRSTAGYCTFLGGNLVTWRSKKQNMIARSSAESEFRGIAQGLCELLWLKIILDELRIKWDDPIKLYCDNKSTINIAHDPIQHDRTNHIEIDRHFIKEKFEEGVVCMSYVPSEH</sequence>
<dbReference type="CDD" id="cd09272">
    <property type="entry name" value="RNase_HI_RT_Ty1"/>
    <property type="match status" value="1"/>
</dbReference>
<evidence type="ECO:0000313" key="1">
    <source>
        <dbReference type="EMBL" id="WJZ84042.1"/>
    </source>
</evidence>
<dbReference type="PANTHER" id="PTHR11439">
    <property type="entry name" value="GAG-POL-RELATED RETROTRANSPOSON"/>
    <property type="match status" value="1"/>
</dbReference>
<dbReference type="InterPro" id="IPR043502">
    <property type="entry name" value="DNA/RNA_pol_sf"/>
</dbReference>